<dbReference type="GO" id="GO:0005737">
    <property type="term" value="C:cytoplasm"/>
    <property type="evidence" value="ECO:0007669"/>
    <property type="project" value="TreeGrafter"/>
</dbReference>
<reference evidence="2 3" key="1">
    <citation type="journal article" date="2011" name="Nature">
        <title>Genome sequencing reveals insights into physiology and longevity of the naked mole rat.</title>
        <authorList>
            <person name="Kim E.B."/>
            <person name="Fang X."/>
            <person name="Fushan A.A."/>
            <person name="Huang Z."/>
            <person name="Lobanov A.V."/>
            <person name="Han L."/>
            <person name="Marino S.M."/>
            <person name="Sun X."/>
            <person name="Turanov A.A."/>
            <person name="Yang P."/>
            <person name="Yim S.H."/>
            <person name="Zhao X."/>
            <person name="Kasaikina M.V."/>
            <person name="Stoletzki N."/>
            <person name="Peng C."/>
            <person name="Polak P."/>
            <person name="Xiong Z."/>
            <person name="Kiezun A."/>
            <person name="Zhu Y."/>
            <person name="Chen Y."/>
            <person name="Kryukov G.V."/>
            <person name="Zhang Q."/>
            <person name="Peshkin L."/>
            <person name="Yang L."/>
            <person name="Bronson R.T."/>
            <person name="Buffenstein R."/>
            <person name="Wang B."/>
            <person name="Han C."/>
            <person name="Li Q."/>
            <person name="Chen L."/>
            <person name="Zhao W."/>
            <person name="Sunyaev S.R."/>
            <person name="Park T.J."/>
            <person name="Zhang G."/>
            <person name="Wang J."/>
            <person name="Gladyshev V.N."/>
        </authorList>
    </citation>
    <scope>NUCLEOTIDE SEQUENCE [LARGE SCALE GENOMIC DNA]</scope>
</reference>
<dbReference type="AlphaFoldDB" id="G5API0"/>
<evidence type="ECO:0000313" key="2">
    <source>
        <dbReference type="EMBL" id="EHA98940.1"/>
    </source>
</evidence>
<proteinExistence type="predicted"/>
<dbReference type="PANTHER" id="PTHR38649">
    <property type="entry name" value="SPERMATOGENESIS-ASSOCIATED PROTEIN 33"/>
    <property type="match status" value="1"/>
</dbReference>
<sequence length="101" mass="11101">MAWFLSSGPHGCIVEDMAPPPTKCLGFFFPLEKPDVKQKSTKKKGVIPQIIVTRASSETLTSCSSLGSEEQRTIQEQADWGSYSRHRSPSMAAAFNPQAKE</sequence>
<dbReference type="InterPro" id="IPR027930">
    <property type="entry name" value="DUF4609"/>
</dbReference>
<evidence type="ECO:0008006" key="4">
    <source>
        <dbReference type="Google" id="ProtNLM"/>
    </source>
</evidence>
<dbReference type="PANTHER" id="PTHR38649:SF1">
    <property type="entry name" value="SPERMATOGENESIS-ASSOCIATED PROTEIN 33"/>
    <property type="match status" value="1"/>
</dbReference>
<dbReference type="GO" id="GO:0005634">
    <property type="term" value="C:nucleus"/>
    <property type="evidence" value="ECO:0007669"/>
    <property type="project" value="TreeGrafter"/>
</dbReference>
<organism evidence="2 3">
    <name type="scientific">Heterocephalus glaber</name>
    <name type="common">Naked mole rat</name>
    <dbReference type="NCBI Taxonomy" id="10181"/>
    <lineage>
        <taxon>Eukaryota</taxon>
        <taxon>Metazoa</taxon>
        <taxon>Chordata</taxon>
        <taxon>Craniata</taxon>
        <taxon>Vertebrata</taxon>
        <taxon>Euteleostomi</taxon>
        <taxon>Mammalia</taxon>
        <taxon>Eutheria</taxon>
        <taxon>Euarchontoglires</taxon>
        <taxon>Glires</taxon>
        <taxon>Rodentia</taxon>
        <taxon>Hystricomorpha</taxon>
        <taxon>Bathyergidae</taxon>
        <taxon>Heterocephalus</taxon>
    </lineage>
</organism>
<dbReference type="eggNOG" id="ENOG502TF19">
    <property type="taxonomic scope" value="Eukaryota"/>
</dbReference>
<evidence type="ECO:0000256" key="1">
    <source>
        <dbReference type="SAM" id="MobiDB-lite"/>
    </source>
</evidence>
<gene>
    <name evidence="2" type="ORF">GW7_12424</name>
</gene>
<protein>
    <recommendedName>
        <fullName evidence="4">Spermatogenesis-associated protein 33</fullName>
    </recommendedName>
</protein>
<evidence type="ECO:0000313" key="3">
    <source>
        <dbReference type="Proteomes" id="UP000006813"/>
    </source>
</evidence>
<dbReference type="Proteomes" id="UP000006813">
    <property type="component" value="Unassembled WGS sequence"/>
</dbReference>
<feature type="region of interest" description="Disordered" evidence="1">
    <location>
        <begin position="62"/>
        <end position="101"/>
    </location>
</feature>
<dbReference type="EMBL" id="JH166354">
    <property type="protein sequence ID" value="EHA98940.1"/>
    <property type="molecule type" value="Genomic_DNA"/>
</dbReference>
<dbReference type="Pfam" id="PF15382">
    <property type="entry name" value="DUF4609"/>
    <property type="match status" value="1"/>
</dbReference>
<name>G5API0_HETGA</name>
<accession>G5API0</accession>
<dbReference type="InParanoid" id="G5API0"/>